<proteinExistence type="predicted"/>
<organism evidence="1 2">
    <name type="scientific">Aspergillus pseudocaelatus</name>
    <dbReference type="NCBI Taxonomy" id="1825620"/>
    <lineage>
        <taxon>Eukaryota</taxon>
        <taxon>Fungi</taxon>
        <taxon>Dikarya</taxon>
        <taxon>Ascomycota</taxon>
        <taxon>Pezizomycotina</taxon>
        <taxon>Eurotiomycetes</taxon>
        <taxon>Eurotiomycetidae</taxon>
        <taxon>Eurotiales</taxon>
        <taxon>Aspergillaceae</taxon>
        <taxon>Aspergillus</taxon>
        <taxon>Aspergillus subgen. Circumdati</taxon>
    </lineage>
</organism>
<evidence type="ECO:0000313" key="2">
    <source>
        <dbReference type="Proteomes" id="UP000325395"/>
    </source>
</evidence>
<gene>
    <name evidence="1" type="ORF">BDV36DRAFT_249799</name>
</gene>
<name>A0ABQ6WTG3_9EURO</name>
<dbReference type="EMBL" id="ML735709">
    <property type="protein sequence ID" value="KAE8420400.1"/>
    <property type="molecule type" value="Genomic_DNA"/>
</dbReference>
<keyword evidence="2" id="KW-1185">Reference proteome</keyword>
<dbReference type="Proteomes" id="UP000325395">
    <property type="component" value="Unassembled WGS sequence"/>
</dbReference>
<accession>A0ABQ6WTG3</accession>
<reference evidence="1 2" key="1">
    <citation type="submission" date="2019-04" db="EMBL/GenBank/DDBJ databases">
        <authorList>
            <consortium name="DOE Joint Genome Institute"/>
            <person name="Mondo S."/>
            <person name="Kjaerbolling I."/>
            <person name="Vesth T."/>
            <person name="Frisvad J.C."/>
            <person name="Nybo J.L."/>
            <person name="Theobald S."/>
            <person name="Kildgaard S."/>
            <person name="Isbrandt T."/>
            <person name="Kuo A."/>
            <person name="Sato A."/>
            <person name="Lyhne E.K."/>
            <person name="Kogle M.E."/>
            <person name="Wiebenga A."/>
            <person name="Kun R.S."/>
            <person name="Lubbers R.J."/>
            <person name="Makela M.R."/>
            <person name="Barry K."/>
            <person name="Chovatia M."/>
            <person name="Clum A."/>
            <person name="Daum C."/>
            <person name="Haridas S."/>
            <person name="He G."/>
            <person name="LaButti K."/>
            <person name="Lipzen A."/>
            <person name="Riley R."/>
            <person name="Salamov A."/>
            <person name="Simmons B.A."/>
            <person name="Magnuson J.K."/>
            <person name="Henrissat B."/>
            <person name="Mortensen U.H."/>
            <person name="Larsen T.O."/>
            <person name="Devries R.P."/>
            <person name="Grigoriev I.V."/>
            <person name="Machida M."/>
            <person name="Baker S.E."/>
            <person name="Andersen M.R."/>
            <person name="Cantor M.N."/>
            <person name="Hua S.X."/>
        </authorList>
    </citation>
    <scope>NUCLEOTIDE SEQUENCE [LARGE SCALE GENOMIC DNA]</scope>
    <source>
        <strain evidence="1 2">CBS 117616</strain>
    </source>
</reference>
<sequence length="109" mass="12024">MIFSMASRSELRIKPDKPLIRVKPNINDIKLSDEFELALTDVSNVSMQANFITRYPDLAPYIRADIRSLASFLPTSPAVLLPSPVPRPSQSAANQALVPGTFATVFMSF</sequence>
<protein>
    <submittedName>
        <fullName evidence="1">Uncharacterized protein</fullName>
    </submittedName>
</protein>
<evidence type="ECO:0000313" key="1">
    <source>
        <dbReference type="EMBL" id="KAE8420400.1"/>
    </source>
</evidence>